<accession>A0A507AKB5</accession>
<comment type="caution">
    <text evidence="2">The sequence shown here is derived from an EMBL/GenBank/DDBJ whole genome shotgun (WGS) entry which is preliminary data.</text>
</comment>
<dbReference type="Proteomes" id="UP000319257">
    <property type="component" value="Unassembled WGS sequence"/>
</dbReference>
<keyword evidence="3" id="KW-1185">Reference proteome</keyword>
<feature type="compositionally biased region" description="Low complexity" evidence="1">
    <location>
        <begin position="221"/>
        <end position="237"/>
    </location>
</feature>
<feature type="compositionally biased region" description="Basic and acidic residues" evidence="1">
    <location>
        <begin position="180"/>
        <end position="208"/>
    </location>
</feature>
<proteinExistence type="predicted"/>
<dbReference type="AlphaFoldDB" id="A0A507AKB5"/>
<name>A0A507AKB5_9PEZI</name>
<sequence length="397" mass="43010">MSSRRRKALRRNMAISSSSEEDGDLVPLNEPESSKYVEDTMSPTVAPDTQAEHMTLRKNAWKGTRARPQVPFGSGKHRPVTPAPDGSLVDAGNGADAEEVYAEPDRQRAAMILNRFRDLRVKSREITNMEGGNLENPPPLDDLLSMQQVASRVRSGTDMDAARPQFLVADSAGEASSPSEESKASSDKGDTASSKDKQLSEASKDRLSAAHASSVPVLQDSESTSVPEPEPEASSFPDTLQQTPKRMRIPSPKMQRHSPPKRQKGQDTDTTQARTVRVVAPAEETAAQLRSSPVGAATSSITHSPRQSTSVSEDTNDSAVISELSHRHHMIGAAIIRGGLIATPGVRGYLVCMYIAVINGNRPDFEFFRAPLRQLIGDPADADADFRSSLNDYLPTE</sequence>
<protein>
    <submittedName>
        <fullName evidence="2">Uncharacterized protein</fullName>
    </submittedName>
</protein>
<feature type="region of interest" description="Disordered" evidence="1">
    <location>
        <begin position="1"/>
        <end position="89"/>
    </location>
</feature>
<dbReference type="InParanoid" id="A0A507AKB5"/>
<feature type="compositionally biased region" description="Polar residues" evidence="1">
    <location>
        <begin position="297"/>
        <end position="314"/>
    </location>
</feature>
<organism evidence="2 3">
    <name type="scientific">Thyridium curvatum</name>
    <dbReference type="NCBI Taxonomy" id="1093900"/>
    <lineage>
        <taxon>Eukaryota</taxon>
        <taxon>Fungi</taxon>
        <taxon>Dikarya</taxon>
        <taxon>Ascomycota</taxon>
        <taxon>Pezizomycotina</taxon>
        <taxon>Sordariomycetes</taxon>
        <taxon>Sordariomycetidae</taxon>
        <taxon>Thyridiales</taxon>
        <taxon>Thyridiaceae</taxon>
        <taxon>Thyridium</taxon>
    </lineage>
</organism>
<feature type="compositionally biased region" description="Basic residues" evidence="1">
    <location>
        <begin position="1"/>
        <end position="10"/>
    </location>
</feature>
<dbReference type="RefSeq" id="XP_030988447.1">
    <property type="nucleotide sequence ID" value="XM_031136399.1"/>
</dbReference>
<dbReference type="GeneID" id="41969679"/>
<gene>
    <name evidence="2" type="ORF">E0L32_002232</name>
</gene>
<evidence type="ECO:0000256" key="1">
    <source>
        <dbReference type="SAM" id="MobiDB-lite"/>
    </source>
</evidence>
<reference evidence="2 3" key="1">
    <citation type="submission" date="2019-06" db="EMBL/GenBank/DDBJ databases">
        <title>Draft genome sequence of the filamentous fungus Phialemoniopsis curvata isolated from diesel fuel.</title>
        <authorList>
            <person name="Varaljay V.A."/>
            <person name="Lyon W.J."/>
            <person name="Crouch A.L."/>
            <person name="Drake C.E."/>
            <person name="Hollomon J.M."/>
            <person name="Nadeau L.J."/>
            <person name="Nunn H.S."/>
            <person name="Stevenson B.S."/>
            <person name="Bojanowski C.L."/>
            <person name="Crookes-Goodson W.J."/>
        </authorList>
    </citation>
    <scope>NUCLEOTIDE SEQUENCE [LARGE SCALE GENOMIC DNA]</scope>
    <source>
        <strain evidence="2 3">D216</strain>
    </source>
</reference>
<feature type="compositionally biased region" description="Basic residues" evidence="1">
    <location>
        <begin position="254"/>
        <end position="263"/>
    </location>
</feature>
<evidence type="ECO:0000313" key="2">
    <source>
        <dbReference type="EMBL" id="TPX06736.1"/>
    </source>
</evidence>
<evidence type="ECO:0000313" key="3">
    <source>
        <dbReference type="Proteomes" id="UP000319257"/>
    </source>
</evidence>
<feature type="region of interest" description="Disordered" evidence="1">
    <location>
        <begin position="169"/>
        <end position="314"/>
    </location>
</feature>
<dbReference type="EMBL" id="SKBQ01000009">
    <property type="protein sequence ID" value="TPX06736.1"/>
    <property type="molecule type" value="Genomic_DNA"/>
</dbReference>